<dbReference type="EMBL" id="BSDZ01000079">
    <property type="protein sequence ID" value="GLI67786.1"/>
    <property type="molecule type" value="Genomic_DNA"/>
</dbReference>
<dbReference type="Proteomes" id="UP001165090">
    <property type="component" value="Unassembled WGS sequence"/>
</dbReference>
<name>A0ABQ5SD33_9CHLO</name>
<evidence type="ECO:0000313" key="2">
    <source>
        <dbReference type="Proteomes" id="UP001165090"/>
    </source>
</evidence>
<protein>
    <recommendedName>
        <fullName evidence="3">KAP NTPase domain-containing protein</fullName>
    </recommendedName>
</protein>
<gene>
    <name evidence="1" type="ORF">VaNZ11_012056</name>
</gene>
<proteinExistence type="predicted"/>
<accession>A0ABQ5SD33</accession>
<evidence type="ECO:0008006" key="3">
    <source>
        <dbReference type="Google" id="ProtNLM"/>
    </source>
</evidence>
<reference evidence="1 2" key="1">
    <citation type="journal article" date="2023" name="IScience">
        <title>Expanded male sex-determining region conserved during the evolution of homothallism in the green alga Volvox.</title>
        <authorList>
            <person name="Yamamoto K."/>
            <person name="Matsuzaki R."/>
            <person name="Mahakham W."/>
            <person name="Heman W."/>
            <person name="Sekimoto H."/>
            <person name="Kawachi M."/>
            <person name="Minakuchi Y."/>
            <person name="Toyoda A."/>
            <person name="Nozaki H."/>
        </authorList>
    </citation>
    <scope>NUCLEOTIDE SEQUENCE [LARGE SCALE GENOMIC DNA]</scope>
    <source>
        <strain evidence="1 2">NIES-4468</strain>
    </source>
</reference>
<comment type="caution">
    <text evidence="1">The sequence shown here is derived from an EMBL/GenBank/DDBJ whole genome shotgun (WGS) entry which is preliminary data.</text>
</comment>
<evidence type="ECO:0000313" key="1">
    <source>
        <dbReference type="EMBL" id="GLI67786.1"/>
    </source>
</evidence>
<sequence>MCLGIITVSASTDRHPYFIVILVDDLDETLDSSSELVMQAIKRLLATCVHLATCDFRARGRMFRNIPGSYILFKTFEVGVTYTTHFVSTPICCPSGSASSAARSTGHHAMKSFEFARPRFCVIRNGAAQQVLATSQREGSSHDTL</sequence>
<organism evidence="1 2">
    <name type="scientific">Volvox africanus</name>
    <dbReference type="NCBI Taxonomy" id="51714"/>
    <lineage>
        <taxon>Eukaryota</taxon>
        <taxon>Viridiplantae</taxon>
        <taxon>Chlorophyta</taxon>
        <taxon>core chlorophytes</taxon>
        <taxon>Chlorophyceae</taxon>
        <taxon>CS clade</taxon>
        <taxon>Chlamydomonadales</taxon>
        <taxon>Volvocaceae</taxon>
        <taxon>Volvox</taxon>
    </lineage>
</organism>
<keyword evidence="2" id="KW-1185">Reference proteome</keyword>